<comment type="caution">
    <text evidence="2">The sequence shown here is derived from an EMBL/GenBank/DDBJ whole genome shotgun (WGS) entry which is preliminary data.</text>
</comment>
<gene>
    <name evidence="2" type="ORF">FPCIR_1249</name>
</gene>
<dbReference type="Proteomes" id="UP000546213">
    <property type="component" value="Unassembled WGS sequence"/>
</dbReference>
<organism evidence="2 3">
    <name type="scientific">Fusarium pseudocircinatum</name>
    <dbReference type="NCBI Taxonomy" id="56676"/>
    <lineage>
        <taxon>Eukaryota</taxon>
        <taxon>Fungi</taxon>
        <taxon>Dikarya</taxon>
        <taxon>Ascomycota</taxon>
        <taxon>Pezizomycotina</taxon>
        <taxon>Sordariomycetes</taxon>
        <taxon>Hypocreomycetidae</taxon>
        <taxon>Hypocreales</taxon>
        <taxon>Nectriaceae</taxon>
        <taxon>Fusarium</taxon>
        <taxon>Fusarium fujikuroi species complex</taxon>
    </lineage>
</organism>
<evidence type="ECO:0000256" key="1">
    <source>
        <dbReference type="SAM" id="MobiDB-lite"/>
    </source>
</evidence>
<feature type="region of interest" description="Disordered" evidence="1">
    <location>
        <begin position="88"/>
        <end position="134"/>
    </location>
</feature>
<dbReference type="EMBL" id="JAAOAS010000026">
    <property type="protein sequence ID" value="KAF5603652.1"/>
    <property type="molecule type" value="Genomic_DNA"/>
</dbReference>
<sequence length="134" mass="15945">MGNEQSTMQLSEVNAADFKQRQAYLMACIRRMEGNYADRVMEERYFAYKMLCDKLHERGVVEVGNVYFEYHVDRIAWKNLFRRLRDQAPPWPFEGKSPERDDMSEDVSPSYKQWRINRNLPVDTPQEEATDPTN</sequence>
<protein>
    <submittedName>
        <fullName evidence="2">Uncharacterized protein</fullName>
    </submittedName>
</protein>
<evidence type="ECO:0000313" key="2">
    <source>
        <dbReference type="EMBL" id="KAF5603652.1"/>
    </source>
</evidence>
<dbReference type="AlphaFoldDB" id="A0A8H5PWA8"/>
<reference evidence="2 3" key="1">
    <citation type="submission" date="2020-05" db="EMBL/GenBank/DDBJ databases">
        <title>Identification and distribution of gene clusters putatively required for synthesis of sphingolipid metabolism inhibitors in phylogenetically diverse species of the filamentous fungus Fusarium.</title>
        <authorList>
            <person name="Kim H.-S."/>
            <person name="Busman M."/>
            <person name="Brown D.W."/>
            <person name="Divon H."/>
            <person name="Uhlig S."/>
            <person name="Proctor R.H."/>
        </authorList>
    </citation>
    <scope>NUCLEOTIDE SEQUENCE [LARGE SCALE GENOMIC DNA]</scope>
    <source>
        <strain evidence="2 3">NRRL 36939</strain>
    </source>
</reference>
<dbReference type="OrthoDB" id="5023367at2759"/>
<name>A0A8H5PWA8_9HYPO</name>
<feature type="compositionally biased region" description="Acidic residues" evidence="1">
    <location>
        <begin position="125"/>
        <end position="134"/>
    </location>
</feature>
<evidence type="ECO:0000313" key="3">
    <source>
        <dbReference type="Proteomes" id="UP000546213"/>
    </source>
</evidence>
<proteinExistence type="predicted"/>
<accession>A0A8H5PWA8</accession>
<keyword evidence="3" id="KW-1185">Reference proteome</keyword>